<feature type="region of interest" description="Disordered" evidence="1">
    <location>
        <begin position="171"/>
        <end position="250"/>
    </location>
</feature>
<feature type="compositionally biased region" description="Polar residues" evidence="1">
    <location>
        <begin position="213"/>
        <end position="227"/>
    </location>
</feature>
<proteinExistence type="predicted"/>
<dbReference type="EMBL" id="QZBU01000112">
    <property type="protein sequence ID" value="TIA72847.1"/>
    <property type="molecule type" value="Genomic_DNA"/>
</dbReference>
<evidence type="ECO:0000313" key="2">
    <source>
        <dbReference type="EMBL" id="TIA72847.1"/>
    </source>
</evidence>
<evidence type="ECO:0000313" key="3">
    <source>
        <dbReference type="Proteomes" id="UP000304947"/>
    </source>
</evidence>
<dbReference type="Proteomes" id="UP000304947">
    <property type="component" value="Unassembled WGS sequence"/>
</dbReference>
<feature type="compositionally biased region" description="Low complexity" evidence="1">
    <location>
        <begin position="66"/>
        <end position="75"/>
    </location>
</feature>
<dbReference type="AlphaFoldDB" id="A0A4T0EFA4"/>
<gene>
    <name evidence="2" type="ORF">D6C83_00785</name>
</gene>
<evidence type="ECO:0000256" key="1">
    <source>
        <dbReference type="SAM" id="MobiDB-lite"/>
    </source>
</evidence>
<feature type="region of interest" description="Disordered" evidence="1">
    <location>
        <begin position="43"/>
        <end position="83"/>
    </location>
</feature>
<sequence>MFLSGDGHRYQSWGSSQSHAELDENGAVKAIMTTTTDISHLKWAEEGSSQIMTEPKRDDRHNVDANSNNNTNNTSPSDRSGRVTAARRHGNLETIRKQPGWKEFPDCIPLAMRTTKSGKVTEFGNTKLRIIERVAVHTNFVSALTYLKSLTEDGTRLLSLKDLEQCAAHFDRSKKSTSSQRGSSSAPASTSVSHAGDEEPSYHSLAQPLDTWNHFTLDQSPMPSNAGPSLHPLKRPSPESFQSMSVSPVDCHPKRPRMDTFFDGHSADFLFDMNSQNLSHTNSLSVPGYQHQDDRSMRVPTPNLPPQSPSQNPARALLSIHPHAGSIFSNLNTAFDDLLARVEDQQQLVKSALDQLRMATNGLEVAATTSTPNNTSDRDLETAQRKEARARQDLQQARSARDVIDIQYGHIGTSLSRALVDTVRAEYTRAEAAMNRAQADVEAVRQRLQNANNREQGLRRAKEVAEVGIDQLQRQTRFWLKRLAEAGVKLTDQLGTLQGSDAGHATSQM</sequence>
<feature type="compositionally biased region" description="Low complexity" evidence="1">
    <location>
        <begin position="176"/>
        <end position="193"/>
    </location>
</feature>
<feature type="compositionally biased region" description="Basic and acidic residues" evidence="1">
    <location>
        <begin position="54"/>
        <end position="63"/>
    </location>
</feature>
<protein>
    <submittedName>
        <fullName evidence="2">Uncharacterized protein</fullName>
    </submittedName>
</protein>
<comment type="caution">
    <text evidence="2">The sequence shown here is derived from an EMBL/GenBank/DDBJ whole genome shotgun (WGS) entry which is preliminary data.</text>
</comment>
<reference evidence="2 3" key="1">
    <citation type="submission" date="2018-10" db="EMBL/GenBank/DDBJ databases">
        <title>Fifty Aureobasidium pullulans genomes reveal a recombining polyextremotolerant generalist.</title>
        <authorList>
            <person name="Gostincar C."/>
            <person name="Turk M."/>
            <person name="Zajc J."/>
            <person name="Gunde-Cimerman N."/>
        </authorList>
    </citation>
    <scope>NUCLEOTIDE SEQUENCE [LARGE SCALE GENOMIC DNA]</scope>
    <source>
        <strain evidence="2 3">EXF-3380</strain>
    </source>
</reference>
<organism evidence="2 3">
    <name type="scientific">Aureobasidium pullulans</name>
    <name type="common">Black yeast</name>
    <name type="synonym">Pullularia pullulans</name>
    <dbReference type="NCBI Taxonomy" id="5580"/>
    <lineage>
        <taxon>Eukaryota</taxon>
        <taxon>Fungi</taxon>
        <taxon>Dikarya</taxon>
        <taxon>Ascomycota</taxon>
        <taxon>Pezizomycotina</taxon>
        <taxon>Dothideomycetes</taxon>
        <taxon>Dothideomycetidae</taxon>
        <taxon>Dothideales</taxon>
        <taxon>Saccotheciaceae</taxon>
        <taxon>Aureobasidium</taxon>
    </lineage>
</organism>
<feature type="region of interest" description="Disordered" evidence="1">
    <location>
        <begin position="367"/>
        <end position="394"/>
    </location>
</feature>
<feature type="compositionally biased region" description="Basic and acidic residues" evidence="1">
    <location>
        <begin position="376"/>
        <end position="392"/>
    </location>
</feature>
<accession>A0A4T0EFA4</accession>
<name>A0A4T0EFA4_AURPU</name>